<evidence type="ECO:0000313" key="4">
    <source>
        <dbReference type="Proteomes" id="UP000197596"/>
    </source>
</evidence>
<feature type="region of interest" description="Disordered" evidence="1">
    <location>
        <begin position="31"/>
        <end position="74"/>
    </location>
</feature>
<sequence>MTLTRYSTQILLLALASASMNAALAQSHEGHAAPAAGSTSQPAVTTMDSMDSMDGATAKTAGSVDHGAMNHAGMNHGGMDMGGMDMGSSSTAPADARDPHGYSNGYTLNTGPYAQKDTSALMMSDMHSFGSFLVDRLERVHTRNGNSVAYDTQGWVGNSYDKFYVKAEGDIEQGRVGDSRTELLWSHAITPYWDSQLGLRVDVGSNRPGRNWLAFGVHGLAPYWFEVEATGYVGEQGRTALRLAAEYEVLLNQRWVLQPRIEANLYGKEDPELGIGRGLSSAAFGVRLRYELSRQFAPYVGIERTQSFGRTASFVRGAGGYVGETRLVAGVRILF</sequence>
<keyword evidence="2" id="KW-0732">Signal</keyword>
<dbReference type="RefSeq" id="WP_088749735.1">
    <property type="nucleotide sequence ID" value="NZ_NJGU01000001.1"/>
</dbReference>
<dbReference type="AlphaFoldDB" id="A0A246WV99"/>
<evidence type="ECO:0000256" key="1">
    <source>
        <dbReference type="SAM" id="MobiDB-lite"/>
    </source>
</evidence>
<organism evidence="3 4">
    <name type="scientific">Herbaspirillum robiniae</name>
    <dbReference type="NCBI Taxonomy" id="2014887"/>
    <lineage>
        <taxon>Bacteria</taxon>
        <taxon>Pseudomonadati</taxon>
        <taxon>Pseudomonadota</taxon>
        <taxon>Betaproteobacteria</taxon>
        <taxon>Burkholderiales</taxon>
        <taxon>Oxalobacteraceae</taxon>
        <taxon>Herbaspirillum</taxon>
    </lineage>
</organism>
<dbReference type="Pfam" id="PF05275">
    <property type="entry name" value="CopB"/>
    <property type="match status" value="1"/>
</dbReference>
<feature type="compositionally biased region" description="Polar residues" evidence="1">
    <location>
        <begin position="37"/>
        <end position="49"/>
    </location>
</feature>
<dbReference type="InterPro" id="IPR007939">
    <property type="entry name" value="Cu-R_B_prcur"/>
</dbReference>
<feature type="signal peptide" evidence="2">
    <location>
        <begin position="1"/>
        <end position="22"/>
    </location>
</feature>
<evidence type="ECO:0000256" key="2">
    <source>
        <dbReference type="SAM" id="SignalP"/>
    </source>
</evidence>
<evidence type="ECO:0000313" key="3">
    <source>
        <dbReference type="EMBL" id="OWY30601.1"/>
    </source>
</evidence>
<gene>
    <name evidence="3" type="ORF">CEJ42_00490</name>
</gene>
<accession>A0A246WV99</accession>
<dbReference type="Proteomes" id="UP000197596">
    <property type="component" value="Unassembled WGS sequence"/>
</dbReference>
<name>A0A246WV99_9BURK</name>
<feature type="chain" id="PRO_5013077654" evidence="2">
    <location>
        <begin position="23"/>
        <end position="335"/>
    </location>
</feature>
<reference evidence="3 4" key="1">
    <citation type="submission" date="2017-06" db="EMBL/GenBank/DDBJ databases">
        <title>Herbaspirillum phytohormonus sp. nov., isolated from the root nodule of Robinia pseudoacacia in lead-zinc mine.</title>
        <authorList>
            <person name="Fan M."/>
            <person name="Lin Y."/>
        </authorList>
    </citation>
    <scope>NUCLEOTIDE SEQUENCE [LARGE SCALE GENOMIC DNA]</scope>
    <source>
        <strain evidence="3 4">HZ10</strain>
    </source>
</reference>
<protein>
    <submittedName>
        <fullName evidence="3">Copper resistance protein CopB</fullName>
    </submittedName>
</protein>
<dbReference type="EMBL" id="NJGU01000001">
    <property type="protein sequence ID" value="OWY30601.1"/>
    <property type="molecule type" value="Genomic_DNA"/>
</dbReference>
<proteinExistence type="predicted"/>
<comment type="caution">
    <text evidence="3">The sequence shown here is derived from an EMBL/GenBank/DDBJ whole genome shotgun (WGS) entry which is preliminary data.</text>
</comment>
<dbReference type="GO" id="GO:0005507">
    <property type="term" value="F:copper ion binding"/>
    <property type="evidence" value="ECO:0007669"/>
    <property type="project" value="InterPro"/>
</dbReference>
<dbReference type="GO" id="GO:0009279">
    <property type="term" value="C:cell outer membrane"/>
    <property type="evidence" value="ECO:0007669"/>
    <property type="project" value="InterPro"/>
</dbReference>
<dbReference type="GO" id="GO:0006878">
    <property type="term" value="P:intracellular copper ion homeostasis"/>
    <property type="evidence" value="ECO:0007669"/>
    <property type="project" value="InterPro"/>
</dbReference>